<feature type="transmembrane region" description="Helical" evidence="1">
    <location>
        <begin position="46"/>
        <end position="63"/>
    </location>
</feature>
<accession>A0A318TJJ9</accession>
<dbReference type="EMBL" id="QJTJ01000026">
    <property type="protein sequence ID" value="PYF03980.1"/>
    <property type="molecule type" value="Genomic_DNA"/>
</dbReference>
<keyword evidence="1" id="KW-0812">Transmembrane</keyword>
<proteinExistence type="predicted"/>
<protein>
    <submittedName>
        <fullName evidence="2">Uncharacterized protein</fullName>
    </submittedName>
</protein>
<comment type="caution">
    <text evidence="2">The sequence shown here is derived from an EMBL/GenBank/DDBJ whole genome shotgun (WGS) entry which is preliminary data.</text>
</comment>
<dbReference type="AlphaFoldDB" id="A0A318TJJ9"/>
<sequence>MNIRMFYPILNILSCIILLFVGWGFTRSNVTITENFIEYTIHPVGIFAWLVLIVFVFMLLFIVQRHNKQNPDKKIKAFSIKPPEYNEDDEMYQYATMSATKKVYTFLTWALPMILALLLLPIPFSKFSIFVIVVCIIIVQNLIFYFEMKKFKE</sequence>
<feature type="transmembrane region" description="Helical" evidence="1">
    <location>
        <begin position="103"/>
        <end position="121"/>
    </location>
</feature>
<evidence type="ECO:0000313" key="3">
    <source>
        <dbReference type="Proteomes" id="UP000247416"/>
    </source>
</evidence>
<keyword evidence="3" id="KW-1185">Reference proteome</keyword>
<dbReference type="OrthoDB" id="2740342at2"/>
<keyword evidence="1" id="KW-1133">Transmembrane helix</keyword>
<evidence type="ECO:0000313" key="2">
    <source>
        <dbReference type="EMBL" id="PYF03980.1"/>
    </source>
</evidence>
<feature type="transmembrane region" description="Helical" evidence="1">
    <location>
        <begin position="127"/>
        <end position="146"/>
    </location>
</feature>
<keyword evidence="1" id="KW-0472">Membrane</keyword>
<dbReference type="RefSeq" id="WP_107936718.1">
    <property type="nucleotide sequence ID" value="NZ_PYWJ01000031.1"/>
</dbReference>
<feature type="transmembrane region" description="Helical" evidence="1">
    <location>
        <begin position="7"/>
        <end position="26"/>
    </location>
</feature>
<reference evidence="2 3" key="1">
    <citation type="submission" date="2018-06" db="EMBL/GenBank/DDBJ databases">
        <title>Genomic Encyclopedia of Archaeal and Bacterial Type Strains, Phase II (KMG-II): from individual species to whole genera.</title>
        <authorList>
            <person name="Goeker M."/>
        </authorList>
    </citation>
    <scope>NUCLEOTIDE SEQUENCE [LARGE SCALE GENOMIC DNA]</scope>
    <source>
        <strain evidence="2 3">KACC 16626</strain>
    </source>
</reference>
<name>A0A318TJJ9_9BACL</name>
<evidence type="ECO:0000256" key="1">
    <source>
        <dbReference type="SAM" id="Phobius"/>
    </source>
</evidence>
<dbReference type="Proteomes" id="UP000247416">
    <property type="component" value="Unassembled WGS sequence"/>
</dbReference>
<gene>
    <name evidence="2" type="ORF">BJ095_1268</name>
</gene>
<organism evidence="2 3">
    <name type="scientific">Ureibacillus chungkukjangi</name>
    <dbReference type="NCBI Taxonomy" id="1202712"/>
    <lineage>
        <taxon>Bacteria</taxon>
        <taxon>Bacillati</taxon>
        <taxon>Bacillota</taxon>
        <taxon>Bacilli</taxon>
        <taxon>Bacillales</taxon>
        <taxon>Caryophanaceae</taxon>
        <taxon>Ureibacillus</taxon>
    </lineage>
</organism>